<dbReference type="OrthoDB" id="25146at2759"/>
<dbReference type="PANTHER" id="PTHR10438:SF463">
    <property type="entry name" value="THIOREDOXIN"/>
    <property type="match status" value="1"/>
</dbReference>
<dbReference type="EMBL" id="LODT01000037">
    <property type="protein sequence ID" value="KYQ90007.1"/>
    <property type="molecule type" value="Genomic_DNA"/>
</dbReference>
<dbReference type="InterPro" id="IPR036249">
    <property type="entry name" value="Thioredoxin-like_sf"/>
</dbReference>
<keyword evidence="3" id="KW-1185">Reference proteome</keyword>
<name>A0A151Z7U1_TIELA</name>
<dbReference type="InterPro" id="IPR050620">
    <property type="entry name" value="Thioredoxin_H-type-like"/>
</dbReference>
<reference evidence="2 3" key="1">
    <citation type="submission" date="2015-12" db="EMBL/GenBank/DDBJ databases">
        <title>Dictyostelia acquired genes for synthesis and detection of signals that induce cell-type specialization by lateral gene transfer from prokaryotes.</title>
        <authorList>
            <person name="Gloeckner G."/>
            <person name="Schaap P."/>
        </authorList>
    </citation>
    <scope>NUCLEOTIDE SEQUENCE [LARGE SCALE GENOMIC DNA]</scope>
    <source>
        <strain evidence="2 3">TK</strain>
    </source>
</reference>
<feature type="domain" description="Thioredoxin" evidence="1">
    <location>
        <begin position="19"/>
        <end position="112"/>
    </location>
</feature>
<dbReference type="AlphaFoldDB" id="A0A151Z7U1"/>
<dbReference type="Proteomes" id="UP000076078">
    <property type="component" value="Unassembled WGS sequence"/>
</dbReference>
<gene>
    <name evidence="2" type="ORF">DLAC_08582</name>
</gene>
<dbReference type="InterPro" id="IPR013766">
    <property type="entry name" value="Thioredoxin_domain"/>
</dbReference>
<dbReference type="CDD" id="cd02947">
    <property type="entry name" value="TRX_family"/>
    <property type="match status" value="1"/>
</dbReference>
<evidence type="ECO:0000313" key="2">
    <source>
        <dbReference type="EMBL" id="KYQ90007.1"/>
    </source>
</evidence>
<evidence type="ECO:0000259" key="1">
    <source>
        <dbReference type="Pfam" id="PF00085"/>
    </source>
</evidence>
<evidence type="ECO:0000313" key="3">
    <source>
        <dbReference type="Proteomes" id="UP000076078"/>
    </source>
</evidence>
<proteinExistence type="predicted"/>
<comment type="caution">
    <text evidence="2">The sequence shown here is derived from an EMBL/GenBank/DDBJ whole genome shotgun (WGS) entry which is preliminary data.</text>
</comment>
<sequence>MNKEIQCNKIIQPRSVSEFENYFSKHNSDKEAIIVYFSAIWNTLCQELSPLFDDLSSQHNDIKFIKVDCDNCSSTQIEMFRKSFAIPTIVAFKNTEEIQRYSGNDLKVIHNIIDKLK</sequence>
<accession>A0A151Z7U1</accession>
<dbReference type="Gene3D" id="3.40.30.10">
    <property type="entry name" value="Glutaredoxin"/>
    <property type="match status" value="1"/>
</dbReference>
<dbReference type="SUPFAM" id="SSF52833">
    <property type="entry name" value="Thioredoxin-like"/>
    <property type="match status" value="1"/>
</dbReference>
<dbReference type="PANTHER" id="PTHR10438">
    <property type="entry name" value="THIOREDOXIN"/>
    <property type="match status" value="1"/>
</dbReference>
<dbReference type="Pfam" id="PF00085">
    <property type="entry name" value="Thioredoxin"/>
    <property type="match status" value="1"/>
</dbReference>
<protein>
    <recommendedName>
        <fullName evidence="1">Thioredoxin domain-containing protein</fullName>
    </recommendedName>
</protein>
<dbReference type="STRING" id="361077.A0A151Z7U1"/>
<dbReference type="InParanoid" id="A0A151Z7U1"/>
<organism evidence="2 3">
    <name type="scientific">Tieghemostelium lacteum</name>
    <name type="common">Slime mold</name>
    <name type="synonym">Dictyostelium lacteum</name>
    <dbReference type="NCBI Taxonomy" id="361077"/>
    <lineage>
        <taxon>Eukaryota</taxon>
        <taxon>Amoebozoa</taxon>
        <taxon>Evosea</taxon>
        <taxon>Eumycetozoa</taxon>
        <taxon>Dictyostelia</taxon>
        <taxon>Dictyosteliales</taxon>
        <taxon>Raperosteliaceae</taxon>
        <taxon>Tieghemostelium</taxon>
    </lineage>
</organism>